<reference evidence="2 3" key="1">
    <citation type="journal article" date="2021" name="BMC Genomics">
        <title>Datura genome reveals duplications of psychoactive alkaloid biosynthetic genes and high mutation rate following tissue culture.</title>
        <authorList>
            <person name="Rajewski A."/>
            <person name="Carter-House D."/>
            <person name="Stajich J."/>
            <person name="Litt A."/>
        </authorList>
    </citation>
    <scope>NUCLEOTIDE SEQUENCE [LARGE SCALE GENOMIC DNA]</scope>
    <source>
        <strain evidence="2">AR-01</strain>
    </source>
</reference>
<keyword evidence="3" id="KW-1185">Reference proteome</keyword>
<dbReference type="EMBL" id="JACEIK010000351">
    <property type="protein sequence ID" value="MCD7455537.1"/>
    <property type="molecule type" value="Genomic_DNA"/>
</dbReference>
<proteinExistence type="predicted"/>
<evidence type="ECO:0000256" key="1">
    <source>
        <dbReference type="SAM" id="MobiDB-lite"/>
    </source>
</evidence>
<organism evidence="2 3">
    <name type="scientific">Datura stramonium</name>
    <name type="common">Jimsonweed</name>
    <name type="synonym">Common thornapple</name>
    <dbReference type="NCBI Taxonomy" id="4076"/>
    <lineage>
        <taxon>Eukaryota</taxon>
        <taxon>Viridiplantae</taxon>
        <taxon>Streptophyta</taxon>
        <taxon>Embryophyta</taxon>
        <taxon>Tracheophyta</taxon>
        <taxon>Spermatophyta</taxon>
        <taxon>Magnoliopsida</taxon>
        <taxon>eudicotyledons</taxon>
        <taxon>Gunneridae</taxon>
        <taxon>Pentapetalae</taxon>
        <taxon>asterids</taxon>
        <taxon>lamiids</taxon>
        <taxon>Solanales</taxon>
        <taxon>Solanaceae</taxon>
        <taxon>Solanoideae</taxon>
        <taxon>Datureae</taxon>
        <taxon>Datura</taxon>
    </lineage>
</organism>
<sequence>MLEKYGQHPESQLIKDIPEYSAYEIIRSNKSYKVTDRSPKRRRFKNPRINEVPSPRRSADRPRPPRTCRPPRRRLPISPTPIALSVSSSLISRSSLPLALQSKPLYSVYRRLSLADSTISPPLNSSPRAWPRTHASDLAGLEPHRNRITPGNYVGGGNFVKSIKENVKVLGRDGNLRESSSMASQKVKLTKGGLMGDECCRGSMTDPPLNLVHPMAVE</sequence>
<evidence type="ECO:0000313" key="2">
    <source>
        <dbReference type="EMBL" id="MCD7455537.1"/>
    </source>
</evidence>
<gene>
    <name evidence="2" type="ORF">HAX54_028563</name>
</gene>
<accession>A0ABS8S9R7</accession>
<protein>
    <submittedName>
        <fullName evidence="2">Uncharacterized protein</fullName>
    </submittedName>
</protein>
<feature type="compositionally biased region" description="Basic residues" evidence="1">
    <location>
        <begin position="64"/>
        <end position="75"/>
    </location>
</feature>
<dbReference type="Proteomes" id="UP000823775">
    <property type="component" value="Unassembled WGS sequence"/>
</dbReference>
<comment type="caution">
    <text evidence="2">The sequence shown here is derived from an EMBL/GenBank/DDBJ whole genome shotgun (WGS) entry which is preliminary data.</text>
</comment>
<name>A0ABS8S9R7_DATST</name>
<feature type="region of interest" description="Disordered" evidence="1">
    <location>
        <begin position="34"/>
        <end position="79"/>
    </location>
</feature>
<evidence type="ECO:0000313" key="3">
    <source>
        <dbReference type="Proteomes" id="UP000823775"/>
    </source>
</evidence>